<dbReference type="OrthoDB" id="1920064at2759"/>
<dbReference type="GeneID" id="106160644"/>
<dbReference type="InParanoid" id="A0A1S3I3A9"/>
<dbReference type="KEGG" id="lak:106160644"/>
<dbReference type="RefSeq" id="XP_013392755.1">
    <property type="nucleotide sequence ID" value="XM_013537301.2"/>
</dbReference>
<dbReference type="InterPro" id="IPR001012">
    <property type="entry name" value="UBX_dom"/>
</dbReference>
<evidence type="ECO:0000256" key="2">
    <source>
        <dbReference type="SAM" id="Phobius"/>
    </source>
</evidence>
<dbReference type="AlphaFoldDB" id="A0A1S3I3A9"/>
<dbReference type="InterPro" id="IPR029071">
    <property type="entry name" value="Ubiquitin-like_domsf"/>
</dbReference>
<evidence type="ECO:0000256" key="1">
    <source>
        <dbReference type="SAM" id="MobiDB-lite"/>
    </source>
</evidence>
<dbReference type="PROSITE" id="PS50033">
    <property type="entry name" value="UBX"/>
    <property type="match status" value="1"/>
</dbReference>
<keyword evidence="2" id="KW-0812">Transmembrane</keyword>
<dbReference type="Pfam" id="PF00789">
    <property type="entry name" value="UBX"/>
    <property type="match status" value="1"/>
</dbReference>
<dbReference type="InterPro" id="IPR050730">
    <property type="entry name" value="UBX_domain-protein"/>
</dbReference>
<evidence type="ECO:0000313" key="5">
    <source>
        <dbReference type="RefSeq" id="XP_013392755.1"/>
    </source>
</evidence>
<sequence>MAGKDWFLLAAVLGLSAIVYTFDYDPYQLLSLLVLNGLRFLIISVALSGVLYICWKYLKGFLESKTKVVDILPTEEQKYKEKEKEIRQKIQEDYAEKASEYRKNVLQPKEEAKRQKLEEQYYRFAGPAWKGKGTPLGYGEEDNGASKHKANGKTGKDAAKARKLPEHHNQSVMQEKPKQRKIITLPEEPSPGTPDTVFLSFRTPLGKIHRRRFMQSDKIQVLLDYITKLGYHQTIYTISTTYPRVTLSDQADYTLKDQGLTVDMMLNLELKDPDILQD</sequence>
<proteinExistence type="predicted"/>
<dbReference type="CDD" id="cd01774">
    <property type="entry name" value="UBX_UBXN8"/>
    <property type="match status" value="1"/>
</dbReference>
<dbReference type="GO" id="GO:0043130">
    <property type="term" value="F:ubiquitin binding"/>
    <property type="evidence" value="ECO:0007669"/>
    <property type="project" value="TreeGrafter"/>
</dbReference>
<dbReference type="Proteomes" id="UP000085678">
    <property type="component" value="Unplaced"/>
</dbReference>
<keyword evidence="2" id="KW-0472">Membrane</keyword>
<organism evidence="4 5">
    <name type="scientific">Lingula anatina</name>
    <name type="common">Brachiopod</name>
    <name type="synonym">Lingula unguis</name>
    <dbReference type="NCBI Taxonomy" id="7574"/>
    <lineage>
        <taxon>Eukaryota</taxon>
        <taxon>Metazoa</taxon>
        <taxon>Spiralia</taxon>
        <taxon>Lophotrochozoa</taxon>
        <taxon>Brachiopoda</taxon>
        <taxon>Linguliformea</taxon>
        <taxon>Lingulata</taxon>
        <taxon>Lingulida</taxon>
        <taxon>Linguloidea</taxon>
        <taxon>Lingulidae</taxon>
        <taxon>Lingula</taxon>
    </lineage>
</organism>
<gene>
    <name evidence="5" type="primary">LOC106160644</name>
</gene>
<accession>A0A1S3I3A9</accession>
<dbReference type="SUPFAM" id="SSF54236">
    <property type="entry name" value="Ubiquitin-like"/>
    <property type="match status" value="1"/>
</dbReference>
<feature type="transmembrane region" description="Helical" evidence="2">
    <location>
        <begin position="37"/>
        <end position="58"/>
    </location>
</feature>
<dbReference type="Gene3D" id="3.10.20.90">
    <property type="entry name" value="Phosphatidylinositol 3-kinase Catalytic Subunit, Chain A, domain 1"/>
    <property type="match status" value="1"/>
</dbReference>
<reference evidence="5" key="1">
    <citation type="submission" date="2025-08" db="UniProtKB">
        <authorList>
            <consortium name="RefSeq"/>
        </authorList>
    </citation>
    <scope>IDENTIFICATION</scope>
    <source>
        <tissue evidence="5">Gonads</tissue>
    </source>
</reference>
<feature type="domain" description="UBX" evidence="3">
    <location>
        <begin position="192"/>
        <end position="268"/>
    </location>
</feature>
<keyword evidence="2" id="KW-1133">Transmembrane helix</keyword>
<dbReference type="STRING" id="7574.A0A1S3I3A9"/>
<evidence type="ECO:0000259" key="3">
    <source>
        <dbReference type="PROSITE" id="PS50033"/>
    </source>
</evidence>
<keyword evidence="4" id="KW-1185">Reference proteome</keyword>
<evidence type="ECO:0000313" key="4">
    <source>
        <dbReference type="Proteomes" id="UP000085678"/>
    </source>
</evidence>
<feature type="compositionally biased region" description="Basic and acidic residues" evidence="1">
    <location>
        <begin position="154"/>
        <end position="169"/>
    </location>
</feature>
<feature type="region of interest" description="Disordered" evidence="1">
    <location>
        <begin position="135"/>
        <end position="178"/>
    </location>
</feature>
<dbReference type="PANTHER" id="PTHR23322">
    <property type="entry name" value="FAS-ASSOCIATED PROTEIN"/>
    <property type="match status" value="1"/>
</dbReference>
<protein>
    <submittedName>
        <fullName evidence="5">UBX domain-containing protein 8-like</fullName>
    </submittedName>
</protein>
<name>A0A1S3I3A9_LINAN</name>
<dbReference type="PANTHER" id="PTHR23322:SF93">
    <property type="entry name" value="UBX DOMAIN-CONTAINING PROTEIN 8"/>
    <property type="match status" value="1"/>
</dbReference>